<keyword evidence="2" id="KW-0285">Flavoprotein</keyword>
<sequence length="544" mass="58399">MAEQHDVIIAGGGPNGLLLACELALAGVRPVLLERLAEPSLEPKANGLVGRVIEALDYRGLAERFSGQPGRAPRAPFFQFGAMLLNLSIVDDHPLRVMMVPQARMEALLTERARELGVEIRREHEVTDLRQDADGVTLSVRTPHGEQEIRTRYLVGADGGRSTIRKRCGIGFPGITDDSFTGWMGSVVIEEPVAVPGTGELEVPGIGRLYPASFRRTERGLFAYGMFEPGRYRVFIMEWHRDEAETGLAGLRAAAGRVLGADIPMRAVEGMDEPDCTTAGINSRQADRYREGRVLLVGDSAHVHSGMGGPGLNLGLQDALNLGWKLAAVVTGRSGEELLDTYARERFPVGERVLMHTRAQTALVSPGPNVTAARALFEELLTEPVVTRRIAELMAGADIRYDMGVEDPHPLVGRWLPDVSLRTGHGPTRVAELMRAGRPLLLTLADAPELAAVAADWVDVVSAKLEPEDVEPTRQAADADAEPTALGASAGVRSVAGTGAGLGEVEVVLVRPDGYVAWAGNADTPGAAEALRRALATWFGKPMR</sequence>
<evidence type="ECO:0000256" key="1">
    <source>
        <dbReference type="ARBA" id="ARBA00001974"/>
    </source>
</evidence>
<proteinExistence type="predicted"/>
<evidence type="ECO:0000313" key="5">
    <source>
        <dbReference type="EMBL" id="MBB4676724.1"/>
    </source>
</evidence>
<dbReference type="PANTHER" id="PTHR43004">
    <property type="entry name" value="TRK SYSTEM POTASSIUM UPTAKE PROTEIN"/>
    <property type="match status" value="1"/>
</dbReference>
<reference evidence="5 6" key="1">
    <citation type="submission" date="2020-08" db="EMBL/GenBank/DDBJ databases">
        <title>Sequencing the genomes of 1000 actinobacteria strains.</title>
        <authorList>
            <person name="Klenk H.-P."/>
        </authorList>
    </citation>
    <scope>NUCLEOTIDE SEQUENCE [LARGE SCALE GENOMIC DNA]</scope>
    <source>
        <strain evidence="5 6">DSM 44230</strain>
    </source>
</reference>
<dbReference type="Pfam" id="PF21274">
    <property type="entry name" value="Rng_hyd_C"/>
    <property type="match status" value="1"/>
</dbReference>
<keyword evidence="3" id="KW-0274">FAD</keyword>
<comment type="caution">
    <text evidence="5">The sequence shown here is derived from an EMBL/GenBank/DDBJ whole genome shotgun (WGS) entry which is preliminary data.</text>
</comment>
<dbReference type="Gene3D" id="3.50.50.60">
    <property type="entry name" value="FAD/NAD(P)-binding domain"/>
    <property type="match status" value="2"/>
</dbReference>
<dbReference type="InterPro" id="IPR050641">
    <property type="entry name" value="RIFMO-like"/>
</dbReference>
<feature type="domain" description="FAD-binding" evidence="4">
    <location>
        <begin position="6"/>
        <end position="356"/>
    </location>
</feature>
<dbReference type="Gene3D" id="3.40.30.120">
    <property type="match status" value="1"/>
</dbReference>
<accession>A0A7W7C8W3</accession>
<evidence type="ECO:0000256" key="3">
    <source>
        <dbReference type="ARBA" id="ARBA00022827"/>
    </source>
</evidence>
<evidence type="ECO:0000256" key="2">
    <source>
        <dbReference type="ARBA" id="ARBA00022630"/>
    </source>
</evidence>
<dbReference type="PANTHER" id="PTHR43004:SF19">
    <property type="entry name" value="BINDING MONOOXYGENASE, PUTATIVE (JCVI)-RELATED"/>
    <property type="match status" value="1"/>
</dbReference>
<dbReference type="GO" id="GO:0016709">
    <property type="term" value="F:oxidoreductase activity, acting on paired donors, with incorporation or reduction of molecular oxygen, NAD(P)H as one donor, and incorporation of one atom of oxygen"/>
    <property type="evidence" value="ECO:0007669"/>
    <property type="project" value="UniProtKB-ARBA"/>
</dbReference>
<keyword evidence="6" id="KW-1185">Reference proteome</keyword>
<dbReference type="PRINTS" id="PR00420">
    <property type="entry name" value="RNGMNOXGNASE"/>
</dbReference>
<name>A0A7W7C8W3_9PSEU</name>
<dbReference type="Proteomes" id="UP000533598">
    <property type="component" value="Unassembled WGS sequence"/>
</dbReference>
<dbReference type="GO" id="GO:0071949">
    <property type="term" value="F:FAD binding"/>
    <property type="evidence" value="ECO:0007669"/>
    <property type="project" value="InterPro"/>
</dbReference>
<dbReference type="RefSeq" id="WP_312987244.1">
    <property type="nucleotide sequence ID" value="NZ_BAAAUI010000068.1"/>
</dbReference>
<dbReference type="AlphaFoldDB" id="A0A7W7C8W3"/>
<dbReference type="InterPro" id="IPR002938">
    <property type="entry name" value="FAD-bd"/>
</dbReference>
<dbReference type="SUPFAM" id="SSF51905">
    <property type="entry name" value="FAD/NAD(P)-binding domain"/>
    <property type="match status" value="1"/>
</dbReference>
<gene>
    <name evidence="5" type="ORF">HNR67_002842</name>
</gene>
<organism evidence="5 6">
    <name type="scientific">Crossiella cryophila</name>
    <dbReference type="NCBI Taxonomy" id="43355"/>
    <lineage>
        <taxon>Bacteria</taxon>
        <taxon>Bacillati</taxon>
        <taxon>Actinomycetota</taxon>
        <taxon>Actinomycetes</taxon>
        <taxon>Pseudonocardiales</taxon>
        <taxon>Pseudonocardiaceae</taxon>
        <taxon>Crossiella</taxon>
    </lineage>
</organism>
<dbReference type="Pfam" id="PF01494">
    <property type="entry name" value="FAD_binding_3"/>
    <property type="match status" value="1"/>
</dbReference>
<evidence type="ECO:0000313" key="6">
    <source>
        <dbReference type="Proteomes" id="UP000533598"/>
    </source>
</evidence>
<protein>
    <submittedName>
        <fullName evidence="5">2-polyprenyl-6-methoxyphenol hydroxylase-like FAD-dependent oxidoreductase</fullName>
    </submittedName>
</protein>
<dbReference type="InterPro" id="IPR036188">
    <property type="entry name" value="FAD/NAD-bd_sf"/>
</dbReference>
<evidence type="ECO:0000259" key="4">
    <source>
        <dbReference type="Pfam" id="PF01494"/>
    </source>
</evidence>
<comment type="cofactor">
    <cofactor evidence="1">
        <name>FAD</name>
        <dbReference type="ChEBI" id="CHEBI:57692"/>
    </cofactor>
</comment>
<dbReference type="EMBL" id="JACHMH010000001">
    <property type="protein sequence ID" value="MBB4676724.1"/>
    <property type="molecule type" value="Genomic_DNA"/>
</dbReference>